<accession>A0A8J4XSH2</accession>
<name>A0A8J4XSH2_CHIOP</name>
<feature type="transmembrane region" description="Helical" evidence="4">
    <location>
        <begin position="176"/>
        <end position="194"/>
    </location>
</feature>
<organism evidence="5 6">
    <name type="scientific">Chionoecetes opilio</name>
    <name type="common">Atlantic snow crab</name>
    <name type="synonym">Cancer opilio</name>
    <dbReference type="NCBI Taxonomy" id="41210"/>
    <lineage>
        <taxon>Eukaryota</taxon>
        <taxon>Metazoa</taxon>
        <taxon>Ecdysozoa</taxon>
        <taxon>Arthropoda</taxon>
        <taxon>Crustacea</taxon>
        <taxon>Multicrustacea</taxon>
        <taxon>Malacostraca</taxon>
        <taxon>Eumalacostraca</taxon>
        <taxon>Eucarida</taxon>
        <taxon>Decapoda</taxon>
        <taxon>Pleocyemata</taxon>
        <taxon>Brachyura</taxon>
        <taxon>Eubrachyura</taxon>
        <taxon>Majoidea</taxon>
        <taxon>Majidae</taxon>
        <taxon>Chionoecetes</taxon>
    </lineage>
</organism>
<reference evidence="5" key="1">
    <citation type="submission" date="2020-07" db="EMBL/GenBank/DDBJ databases">
        <title>The High-quality genome of the commercially important snow crab, Chionoecetes opilio.</title>
        <authorList>
            <person name="Jeong J.-H."/>
            <person name="Ryu S."/>
        </authorList>
    </citation>
    <scope>NUCLEOTIDE SEQUENCE</scope>
    <source>
        <strain evidence="5">MADBK_172401_WGS</strain>
        <tissue evidence="5">Digestive gland</tissue>
    </source>
</reference>
<evidence type="ECO:0000256" key="3">
    <source>
        <dbReference type="ARBA" id="ARBA00022679"/>
    </source>
</evidence>
<dbReference type="InterPro" id="IPR050271">
    <property type="entry name" value="UDP-glycosyltransferase"/>
</dbReference>
<dbReference type="PANTHER" id="PTHR48043">
    <property type="entry name" value="EG:EG0003.4 PROTEIN-RELATED"/>
    <property type="match status" value="1"/>
</dbReference>
<comment type="caution">
    <text evidence="5">The sequence shown here is derived from an EMBL/GenBank/DDBJ whole genome shotgun (WGS) entry which is preliminary data.</text>
</comment>
<comment type="similarity">
    <text evidence="1">Belongs to the UDP-glycosyltransferase family.</text>
</comment>
<keyword evidence="6" id="KW-1185">Reference proteome</keyword>
<sequence>MPEEHRKILVECLGHCSSECCGSGKRTPWRICRLTCAFGKWPPNSRTFWVTRLRLFITHGGLLSTLESMYHGVSVLGMPVFADQHTNMMEVEQNGWGKVLHWSELTPETLRQKISEVINDKSLREEAQRRSVVMRDQAQRPEDVAVFWVEYVLRHHGAPHLVSPVRSMPWYQLYNVDIWVTLLVVDLLIIYALYKVLRALCRCIFSNKTKQKSE</sequence>
<evidence type="ECO:0000256" key="2">
    <source>
        <dbReference type="ARBA" id="ARBA00022676"/>
    </source>
</evidence>
<dbReference type="OrthoDB" id="5835829at2759"/>
<dbReference type="PANTHER" id="PTHR48043:SF159">
    <property type="entry name" value="EG:EG0003.4 PROTEIN-RELATED"/>
    <property type="match status" value="1"/>
</dbReference>
<keyword evidence="4" id="KW-1133">Transmembrane helix</keyword>
<evidence type="ECO:0000256" key="4">
    <source>
        <dbReference type="SAM" id="Phobius"/>
    </source>
</evidence>
<dbReference type="SUPFAM" id="SSF53756">
    <property type="entry name" value="UDP-Glycosyltransferase/glycogen phosphorylase"/>
    <property type="match status" value="1"/>
</dbReference>
<dbReference type="InterPro" id="IPR002213">
    <property type="entry name" value="UDP_glucos_trans"/>
</dbReference>
<keyword evidence="4" id="KW-0472">Membrane</keyword>
<dbReference type="Pfam" id="PF00201">
    <property type="entry name" value="UDPGT"/>
    <property type="match status" value="1"/>
</dbReference>
<dbReference type="AlphaFoldDB" id="A0A8J4XSH2"/>
<keyword evidence="4" id="KW-0812">Transmembrane</keyword>
<evidence type="ECO:0000313" key="5">
    <source>
        <dbReference type="EMBL" id="KAG0713353.1"/>
    </source>
</evidence>
<keyword evidence="2" id="KW-0328">Glycosyltransferase</keyword>
<dbReference type="Proteomes" id="UP000770661">
    <property type="component" value="Unassembled WGS sequence"/>
</dbReference>
<keyword evidence="3" id="KW-0808">Transferase</keyword>
<evidence type="ECO:0000313" key="6">
    <source>
        <dbReference type="Proteomes" id="UP000770661"/>
    </source>
</evidence>
<gene>
    <name evidence="5" type="ORF">GWK47_016401</name>
</gene>
<dbReference type="GO" id="GO:0008194">
    <property type="term" value="F:UDP-glycosyltransferase activity"/>
    <property type="evidence" value="ECO:0007669"/>
    <property type="project" value="InterPro"/>
</dbReference>
<proteinExistence type="inferred from homology"/>
<evidence type="ECO:0000256" key="1">
    <source>
        <dbReference type="ARBA" id="ARBA00009995"/>
    </source>
</evidence>
<dbReference type="Gene3D" id="3.40.50.2000">
    <property type="entry name" value="Glycogen Phosphorylase B"/>
    <property type="match status" value="1"/>
</dbReference>
<dbReference type="EMBL" id="JACEEZ010021552">
    <property type="protein sequence ID" value="KAG0713353.1"/>
    <property type="molecule type" value="Genomic_DNA"/>
</dbReference>
<protein>
    <submittedName>
        <fullName evidence="5">UDP-glucuronosyltransferase 1-1</fullName>
    </submittedName>
</protein>